<dbReference type="GeneID" id="26625087"/>
<dbReference type="RefSeq" id="YP_009197886.1">
    <property type="nucleotide sequence ID" value="NC_028787.1"/>
</dbReference>
<dbReference type="Proteomes" id="UP000202152">
    <property type="component" value="Segment"/>
</dbReference>
<dbReference type="KEGG" id="vg:26625087"/>
<dbReference type="EMBL" id="KP282674">
    <property type="protein sequence ID" value="ALG96809.1"/>
    <property type="molecule type" value="Genomic_DNA"/>
</dbReference>
<proteinExistence type="predicted"/>
<protein>
    <submittedName>
        <fullName evidence="1">Uncharacterized protein</fullName>
    </submittedName>
</protein>
<evidence type="ECO:0000313" key="1">
    <source>
        <dbReference type="EMBL" id="ALG96809.1"/>
    </source>
</evidence>
<evidence type="ECO:0000313" key="2">
    <source>
        <dbReference type="Proteomes" id="UP000202152"/>
    </source>
</evidence>
<organism evidence="1 2">
    <name type="scientific">Acidianus bottle-shaped virus 3 strain ABV3</name>
    <dbReference type="NCBI Taxonomy" id="1732174"/>
    <lineage>
        <taxon>Viruses</taxon>
        <taxon>Viruses incertae sedis</taxon>
        <taxon>Ampullaviridae</taxon>
        <taxon>Bottigliavirus</taxon>
        <taxon>Bottigliavirus krisuvikense</taxon>
        <taxon>Bottigliavirus ABV3</taxon>
    </lineage>
</organism>
<keyword evidence="2" id="KW-1185">Reference proteome</keyword>
<accession>A0A0N9NXX1</accession>
<sequence>MTKQKISKKILQDVIYAYITGEANPLHESMPKIELDCCVIHDNGLIEINQPDPILNAVISLAKSLKVCDGFALRLALYRLVECLVDQYYKEKEEKKDDQ</sequence>
<name>A0A0N9NXX1_9VIRU</name>
<reference evidence="1 2" key="1">
    <citation type="journal article" date="2015" name="Environ. Microbiol.">
        <title>Novel viral genomes identified from six metagenomes reveal wide distribution of archaeal viruses and high viral diversity in terrestrial hot springs.</title>
        <authorList>
            <person name="Gudbergsdottir S.R."/>
            <person name="Menzel P."/>
            <person name="Krogh A."/>
            <person name="Young M."/>
            <person name="Peng X."/>
        </authorList>
    </citation>
    <scope>NUCLEOTIDE SEQUENCE [LARGE SCALE GENOMIC DNA]</scope>
    <source>
        <strain evidence="1 2">ABV3</strain>
    </source>
</reference>